<sequence>MAANPKTQDSTPPLVPAAFLLPATGSLEIDTNSGMTDQAAESRKPSSAATPGCDSYGLPSIATATLAELKAFHAIFSRNRNNQQKDLDELNTRGLTPMAPQALEVQFRHLRVITTFCKRLEERIAACEKLGQVEGIEVIDLTQEEEEEASTPLRRNRRQPHDPLAPQPSRLALKQTRTTAQTPVRPGSLVRTHPLARKSASDSSDDVCGGEDVLFHSPSSPESGKHAALPSKPASPALAASPSNPTSPVPASPPSKPASPARAAPPSKPASPAAAPPSNSASPAPAAPPSKSASPAPAVPPSKPASPAPAPPEADSPASVHPTMPTAPPADSPALDTSAVGAPRHLPNKPAEALGAAPPLSGAPAEDAMEIDSQPVLPPSKAAGKDNADSVLATILPASSAKDTGPAAPTAGSAPEAAISAAPHPDPALNLPTSLSQPATKAQPDAASRDSSLTPEPDANDAMNLDDAPDPTPAPQTESTKEKGKSSKSKSKKGKDPNAKRTRRGKKDMTEEEKKEAERKAAERKKARLGSSYLEVPQPGVFMEKVWSRDRCAAAHDTHNQMQKDARNPKWDYGPPLLTLVREMVDWGQRDTFPRECYLEDKLFSASPEAVLAFKVILESDFQLCLRQCPALIQVAANDPFFDRDVIRLELIKQARESDNEVKAASWKILYQMMMRTDSTSKYTEDKETRSLFSSAFRKLHTLAESAYKQFHHFIPMPRPKQTPNTDTILLAGTFVISKIRTLEACAISSLPPSDEPLNPPNAAAGPVKPPRKSNTPNGLLFLQKRVWETVLCCLMMVHSKCKANLAASKSKDSNSTRLEKELMKFDHNRSLYDTGDLSTTASRNDIKRWSKMRLSAFGSMAVFFLYGAAGWWHGLTDSHNYNKQDVWALVHLAHAKHEWLYKLGHCGKRRQEDTPWYCLDSFVRWLLVECGFWSEEPEEENYGFIPQFLSTEVSELRLSQFALHDILHEVCRTGTSKSANYNGFPAPDVNLSREDCATADRLRSHISSKWHATVLDFETEGHATNDDPKIHSNSSSPNPASRPTTKNNTPLKGGRKLIAVVVPAEQVRETKKTRVDLGEADAKADQDELDADVSSSDEE</sequence>
<dbReference type="EMBL" id="CP110422">
    <property type="protein sequence ID" value="WAQ82632.1"/>
    <property type="molecule type" value="Genomic_DNA"/>
</dbReference>
<evidence type="ECO:0000256" key="1">
    <source>
        <dbReference type="SAM" id="MobiDB-lite"/>
    </source>
</evidence>
<feature type="compositionally biased region" description="Basic and acidic residues" evidence="1">
    <location>
        <begin position="1022"/>
        <end position="1031"/>
    </location>
</feature>
<proteinExistence type="predicted"/>
<dbReference type="Proteomes" id="UP001164743">
    <property type="component" value="Chromosome 2A"/>
</dbReference>
<dbReference type="GeneID" id="77807917"/>
<dbReference type="PRINTS" id="PR01217">
    <property type="entry name" value="PRICHEXTENSN"/>
</dbReference>
<accession>A0ABY7CIK0</accession>
<evidence type="ECO:0000313" key="2">
    <source>
        <dbReference type="EMBL" id="WAQ82632.1"/>
    </source>
</evidence>
<gene>
    <name evidence="2" type="ORF">PtA15_2A949</name>
</gene>
<feature type="compositionally biased region" description="Low complexity" evidence="1">
    <location>
        <begin position="258"/>
        <end position="296"/>
    </location>
</feature>
<feature type="region of interest" description="Disordered" evidence="1">
    <location>
        <begin position="1070"/>
        <end position="1100"/>
    </location>
</feature>
<feature type="region of interest" description="Disordered" evidence="1">
    <location>
        <begin position="751"/>
        <end position="774"/>
    </location>
</feature>
<dbReference type="PANTHER" id="PTHR48193">
    <property type="entry name" value="ZINC METALLOPROTEASE ZMPB-RELATED"/>
    <property type="match status" value="1"/>
</dbReference>
<feature type="compositionally biased region" description="Acidic residues" evidence="1">
    <location>
        <begin position="1088"/>
        <end position="1100"/>
    </location>
</feature>
<name>A0ABY7CIK0_9BASI</name>
<reference evidence="2" key="1">
    <citation type="submission" date="2022-10" db="EMBL/GenBank/DDBJ databases">
        <title>Puccinia triticina Genome sequencing and assembly.</title>
        <authorList>
            <person name="Li C."/>
        </authorList>
    </citation>
    <scope>NUCLEOTIDE SEQUENCE</scope>
    <source>
        <strain evidence="2">Pt15</strain>
    </source>
</reference>
<feature type="region of interest" description="Disordered" evidence="1">
    <location>
        <begin position="1022"/>
        <end position="1058"/>
    </location>
</feature>
<feature type="compositionally biased region" description="Low complexity" evidence="1">
    <location>
        <begin position="1033"/>
        <end position="1042"/>
    </location>
</feature>
<dbReference type="InterPro" id="IPR053094">
    <property type="entry name" value="Zinc_metalloprotease_ZmpB"/>
</dbReference>
<evidence type="ECO:0008006" key="4">
    <source>
        <dbReference type="Google" id="ProtNLM"/>
    </source>
</evidence>
<dbReference type="PANTHER" id="PTHR48193:SF2">
    <property type="entry name" value="ZINC METALLOPROTEASE ZMPB"/>
    <property type="match status" value="1"/>
</dbReference>
<evidence type="ECO:0000313" key="3">
    <source>
        <dbReference type="Proteomes" id="UP001164743"/>
    </source>
</evidence>
<organism evidence="2 3">
    <name type="scientific">Puccinia triticina</name>
    <dbReference type="NCBI Taxonomy" id="208348"/>
    <lineage>
        <taxon>Eukaryota</taxon>
        <taxon>Fungi</taxon>
        <taxon>Dikarya</taxon>
        <taxon>Basidiomycota</taxon>
        <taxon>Pucciniomycotina</taxon>
        <taxon>Pucciniomycetes</taxon>
        <taxon>Pucciniales</taxon>
        <taxon>Pucciniaceae</taxon>
        <taxon>Puccinia</taxon>
    </lineage>
</organism>
<keyword evidence="3" id="KW-1185">Reference proteome</keyword>
<feature type="compositionally biased region" description="Pro residues" evidence="1">
    <location>
        <begin position="297"/>
        <end position="314"/>
    </location>
</feature>
<feature type="compositionally biased region" description="Pro residues" evidence="1">
    <location>
        <begin position="245"/>
        <end position="257"/>
    </location>
</feature>
<feature type="region of interest" description="Disordered" evidence="1">
    <location>
        <begin position="141"/>
        <end position="531"/>
    </location>
</feature>
<feature type="compositionally biased region" description="Low complexity" evidence="1">
    <location>
        <begin position="404"/>
        <end position="423"/>
    </location>
</feature>
<feature type="compositionally biased region" description="Basic and acidic residues" evidence="1">
    <location>
        <begin position="507"/>
        <end position="521"/>
    </location>
</feature>
<feature type="compositionally biased region" description="Basic and acidic residues" evidence="1">
    <location>
        <begin position="1070"/>
        <end position="1087"/>
    </location>
</feature>
<protein>
    <recommendedName>
        <fullName evidence="4">Golgi to ER traffic-protein</fullName>
    </recommendedName>
</protein>
<feature type="compositionally biased region" description="Polar residues" evidence="1">
    <location>
        <begin position="431"/>
        <end position="440"/>
    </location>
</feature>
<feature type="compositionally biased region" description="Low complexity" evidence="1">
    <location>
        <begin position="227"/>
        <end position="244"/>
    </location>
</feature>
<feature type="compositionally biased region" description="Low complexity" evidence="1">
    <location>
        <begin position="350"/>
        <end position="366"/>
    </location>
</feature>
<dbReference type="RefSeq" id="XP_053018187.1">
    <property type="nucleotide sequence ID" value="XM_053167022.1"/>
</dbReference>